<name>A0ABR1QTB5_9PEZI</name>
<protein>
    <submittedName>
        <fullName evidence="2">Uncharacterized protein</fullName>
    </submittedName>
</protein>
<gene>
    <name evidence="2" type="ORF">PG986_000177</name>
</gene>
<feature type="compositionally biased region" description="Polar residues" evidence="1">
    <location>
        <begin position="28"/>
        <end position="39"/>
    </location>
</feature>
<evidence type="ECO:0000313" key="3">
    <source>
        <dbReference type="Proteomes" id="UP001391051"/>
    </source>
</evidence>
<dbReference type="GeneID" id="92069461"/>
<reference evidence="2 3" key="1">
    <citation type="submission" date="2023-01" db="EMBL/GenBank/DDBJ databases">
        <title>Analysis of 21 Apiospora genomes using comparative genomics revels a genus with tremendous synthesis potential of carbohydrate active enzymes and secondary metabolites.</title>
        <authorList>
            <person name="Sorensen T."/>
        </authorList>
    </citation>
    <scope>NUCLEOTIDE SEQUENCE [LARGE SCALE GENOMIC DNA]</scope>
    <source>
        <strain evidence="2 3">CBS 24483</strain>
    </source>
</reference>
<dbReference type="EMBL" id="JAQQWE010000001">
    <property type="protein sequence ID" value="KAK7965900.1"/>
    <property type="molecule type" value="Genomic_DNA"/>
</dbReference>
<comment type="caution">
    <text evidence="2">The sequence shown here is derived from an EMBL/GenBank/DDBJ whole genome shotgun (WGS) entry which is preliminary data.</text>
</comment>
<organism evidence="2 3">
    <name type="scientific">Apiospora aurea</name>
    <dbReference type="NCBI Taxonomy" id="335848"/>
    <lineage>
        <taxon>Eukaryota</taxon>
        <taxon>Fungi</taxon>
        <taxon>Dikarya</taxon>
        <taxon>Ascomycota</taxon>
        <taxon>Pezizomycotina</taxon>
        <taxon>Sordariomycetes</taxon>
        <taxon>Xylariomycetidae</taxon>
        <taxon>Amphisphaeriales</taxon>
        <taxon>Apiosporaceae</taxon>
        <taxon>Apiospora</taxon>
    </lineage>
</organism>
<accession>A0ABR1QTB5</accession>
<feature type="compositionally biased region" description="Basic and acidic residues" evidence="1">
    <location>
        <begin position="1"/>
        <end position="12"/>
    </location>
</feature>
<dbReference type="Proteomes" id="UP001391051">
    <property type="component" value="Unassembled WGS sequence"/>
</dbReference>
<sequence length="245" mass="27832">MGCGSSKEEWEPAARSLAPVHSRHEQKPSQPSTNSSPAKTSRPRLPRLRVPSGAGVGTEKEKKDSITLAMEIDPGCADEESPTWIRLSPLSNSLAAVRFWDRQEREEKENKDVQNIDRGLNIHCSTPTGLPLGDSQRKCVWTEAFVKGMTSGQVIIEARRRVRKFYIARLEGRQRKLDANPTSRQSKPTHLPISEAQEWEKMKRDAEHLRVEIEALSERIDSGLHLEKDEAMRRVVPLLRERWTA</sequence>
<evidence type="ECO:0000256" key="1">
    <source>
        <dbReference type="SAM" id="MobiDB-lite"/>
    </source>
</evidence>
<proteinExistence type="predicted"/>
<evidence type="ECO:0000313" key="2">
    <source>
        <dbReference type="EMBL" id="KAK7965900.1"/>
    </source>
</evidence>
<feature type="region of interest" description="Disordered" evidence="1">
    <location>
        <begin position="1"/>
        <end position="65"/>
    </location>
</feature>
<keyword evidence="3" id="KW-1185">Reference proteome</keyword>
<dbReference type="RefSeq" id="XP_066705292.1">
    <property type="nucleotide sequence ID" value="XM_066836399.1"/>
</dbReference>